<sequence length="659" mass="68408">MATTVGVGAADAASDLGPTKSVSYHGHSFQVPAVWPVINLQEHPTECVRFDRHAVYLGTPGTTQDCPSHPSERTEALLIEPQAVTGTAAGTTDDPLAAEFEAAAPGIKITATYGDDRPLMQNILRQAGLPSPGVKRPQGLAAAPPIAPRLTAAALPSTITDYTGYGFETCAAPDSGTMNAWMNSSPYRAVGIYIGGARACSQRNLSADWVQQQATAGWHFMPIYVSVKAANINNPVSEGTAAADDAVNQAAALGFSPGSTLYDDMEAYSDPSLAPTVLSYLSAWTKEIHARGYVSGVYSSAASGIADLAQNVTNYTMPDVIWIARYNGDPSTSDPAVPSSLWANHQRIHQYMGDVQNESHGGVSMSIDRDYLDVAASSGQRASNVMRVDTIAAGNVFDDQRNTDGTWSGAALLDGNGGVTQVATAALTDGTFHVQTLAGGKVFDNQRNPDGTWTGANLLDGSGTVTAISSVGLTDGTMHVQTLAGGKVFDNQRNPDGTWTGANLLDGNGTITAVSSARLTDGTMHVQTVVSGNLYDNQRNTDGTWSGANVLDQNGHITAISAAGLADGTMHVQSVVSGNLYDNQRNTDGTWTGANVLNMGGGITAVAAAGLADGTLHVETLSSGDVYDNQRNPDGTWTGANPLDSNGSITAISAAAIAR</sequence>
<dbReference type="Gene3D" id="3.20.20.80">
    <property type="entry name" value="Glycosidases"/>
    <property type="match status" value="1"/>
</dbReference>
<feature type="domain" description="Rv2525c-like glycoside hydrolase-like" evidence="1">
    <location>
        <begin position="180"/>
        <end position="371"/>
    </location>
</feature>
<dbReference type="OrthoDB" id="5171321at2"/>
<reference evidence="2 3" key="1">
    <citation type="submission" date="2019-06" db="EMBL/GenBank/DDBJ databases">
        <title>Description of Kitasatospora acidophila sp. nov. isolated from pine grove soil, and reclassification of Streptomyces novaecaesareae to Kitasatospora novaeceasareae comb. nov.</title>
        <authorList>
            <person name="Kim M.J."/>
        </authorList>
    </citation>
    <scope>NUCLEOTIDE SEQUENCE [LARGE SCALE GENOMIC DNA]</scope>
    <source>
        <strain evidence="2 3">MMS16-CNU292</strain>
    </source>
</reference>
<dbReference type="EMBL" id="VIGB01000003">
    <property type="protein sequence ID" value="TQF06966.1"/>
    <property type="molecule type" value="Genomic_DNA"/>
</dbReference>
<protein>
    <submittedName>
        <fullName evidence="2">DUF1906 domain-containing protein</fullName>
    </submittedName>
</protein>
<evidence type="ECO:0000259" key="1">
    <source>
        <dbReference type="Pfam" id="PF08924"/>
    </source>
</evidence>
<proteinExistence type="predicted"/>
<dbReference type="Pfam" id="PF08924">
    <property type="entry name" value="Rv2525c_GlyHyd-like"/>
    <property type="match status" value="1"/>
</dbReference>
<dbReference type="InterPro" id="IPR017853">
    <property type="entry name" value="GH"/>
</dbReference>
<comment type="caution">
    <text evidence="2">The sequence shown here is derived from an EMBL/GenBank/DDBJ whole genome shotgun (WGS) entry which is preliminary data.</text>
</comment>
<evidence type="ECO:0000313" key="2">
    <source>
        <dbReference type="EMBL" id="TQF06966.1"/>
    </source>
</evidence>
<keyword evidence="3" id="KW-1185">Reference proteome</keyword>
<dbReference type="SUPFAM" id="SSF51445">
    <property type="entry name" value="(Trans)glycosidases"/>
    <property type="match status" value="1"/>
</dbReference>
<dbReference type="InterPro" id="IPR015020">
    <property type="entry name" value="Rv2525c-like_Glyco_Hydro-like"/>
</dbReference>
<name>A0A540WD64_9ACTN</name>
<dbReference type="Proteomes" id="UP000319103">
    <property type="component" value="Unassembled WGS sequence"/>
</dbReference>
<dbReference type="AlphaFoldDB" id="A0A540WD64"/>
<organism evidence="2 3">
    <name type="scientific">Kitasatospora acidiphila</name>
    <dbReference type="NCBI Taxonomy" id="2567942"/>
    <lineage>
        <taxon>Bacteria</taxon>
        <taxon>Bacillati</taxon>
        <taxon>Actinomycetota</taxon>
        <taxon>Actinomycetes</taxon>
        <taxon>Kitasatosporales</taxon>
        <taxon>Streptomycetaceae</taxon>
        <taxon>Kitasatospora</taxon>
    </lineage>
</organism>
<gene>
    <name evidence="2" type="ORF">E6W39_38255</name>
</gene>
<dbReference type="SUPFAM" id="SSF89372">
    <property type="entry name" value="Fucose-specific lectin"/>
    <property type="match status" value="1"/>
</dbReference>
<accession>A0A540WD64</accession>
<evidence type="ECO:0000313" key="3">
    <source>
        <dbReference type="Proteomes" id="UP000319103"/>
    </source>
</evidence>